<evidence type="ECO:0000256" key="3">
    <source>
        <dbReference type="ARBA" id="ARBA00022723"/>
    </source>
</evidence>
<dbReference type="Pfam" id="PF13247">
    <property type="entry name" value="Fer4_11"/>
    <property type="match status" value="2"/>
</dbReference>
<keyword evidence="3 7" id="KW-0479">Metal-binding</keyword>
<keyword evidence="4" id="KW-0677">Repeat</keyword>
<dbReference type="EMBL" id="MJAT01000033">
    <property type="protein sequence ID" value="OEH85207.1"/>
    <property type="molecule type" value="Genomic_DNA"/>
</dbReference>
<keyword evidence="2 7" id="KW-0004">4Fe-4S</keyword>
<dbReference type="InterPro" id="IPR017896">
    <property type="entry name" value="4Fe4S_Fe-S-bd"/>
</dbReference>
<feature type="binding site" evidence="7">
    <location>
        <position position="186"/>
    </location>
    <ligand>
        <name>[4Fe-4S] cluster</name>
        <dbReference type="ChEBI" id="CHEBI:49883"/>
        <label>1</label>
    </ligand>
</feature>
<feature type="binding site" evidence="7">
    <location>
        <position position="85"/>
    </location>
    <ligand>
        <name>[4Fe-4S] cluster</name>
        <dbReference type="ChEBI" id="CHEBI:49883"/>
        <label>4</label>
    </ligand>
</feature>
<dbReference type="InterPro" id="IPR014603">
    <property type="entry name" value="Formate_DH_Fe-S_su"/>
</dbReference>
<feature type="binding site" evidence="7">
    <location>
        <position position="182"/>
    </location>
    <ligand>
        <name>[4Fe-4S] cluster</name>
        <dbReference type="ChEBI" id="CHEBI:49883"/>
        <label>2</label>
    </ligand>
</feature>
<dbReference type="SUPFAM" id="SSF54862">
    <property type="entry name" value="4Fe-4S ferredoxins"/>
    <property type="match status" value="1"/>
</dbReference>
<feature type="binding site" evidence="7">
    <location>
        <position position="170"/>
    </location>
    <ligand>
        <name>[4Fe-4S] cluster</name>
        <dbReference type="ChEBI" id="CHEBI:49883"/>
        <label>2</label>
    </ligand>
</feature>
<feature type="domain" description="4Fe-4S ferredoxin-type" evidence="8">
    <location>
        <begin position="96"/>
        <end position="125"/>
    </location>
</feature>
<evidence type="ECO:0000259" key="8">
    <source>
        <dbReference type="PROSITE" id="PS51379"/>
    </source>
</evidence>
<evidence type="ECO:0000313" key="10">
    <source>
        <dbReference type="Proteomes" id="UP000095255"/>
    </source>
</evidence>
<dbReference type="AlphaFoldDB" id="A0A1E5L4Y4"/>
<feature type="binding site" evidence="7">
    <location>
        <position position="111"/>
    </location>
    <ligand>
        <name>[4Fe-4S] cluster</name>
        <dbReference type="ChEBI" id="CHEBI:49883"/>
        <label>4</label>
    </ligand>
</feature>
<feature type="binding site" evidence="7">
    <location>
        <position position="12"/>
    </location>
    <ligand>
        <name>[4Fe-4S] cluster</name>
        <dbReference type="ChEBI" id="CHEBI:49883"/>
        <label>1</label>
    </ligand>
</feature>
<name>A0A1E5L4Y4_9FIRM</name>
<dbReference type="SUPFAM" id="SSF81597">
    <property type="entry name" value="Iron-sulfur subunit of formate dehydrogenase N, transmembrane anchor"/>
    <property type="match status" value="1"/>
</dbReference>
<accession>A0A1E5L4Y4</accession>
<feature type="binding site" evidence="7">
    <location>
        <position position="73"/>
    </location>
    <ligand>
        <name>[4Fe-4S] cluster</name>
        <dbReference type="ChEBI" id="CHEBI:49883"/>
        <label>3</label>
    </ligand>
</feature>
<dbReference type="PROSITE" id="PS00198">
    <property type="entry name" value="4FE4S_FER_1"/>
    <property type="match status" value="1"/>
</dbReference>
<dbReference type="RefSeq" id="WP_069702534.1">
    <property type="nucleotide sequence ID" value="NZ_MJAT01000033.1"/>
</dbReference>
<feature type="binding site" evidence="7">
    <location>
        <position position="15"/>
    </location>
    <ligand>
        <name>[4Fe-4S] cluster</name>
        <dbReference type="ChEBI" id="CHEBI:49883"/>
        <label>1</label>
    </ligand>
</feature>
<feature type="binding site" evidence="7">
    <location>
        <position position="167"/>
    </location>
    <ligand>
        <name>[4Fe-4S] cluster</name>
        <dbReference type="ChEBI" id="CHEBI:49883"/>
        <label>2</label>
    </ligand>
</feature>
<dbReference type="PROSITE" id="PS51379">
    <property type="entry name" value="4FE4S_FER_2"/>
    <property type="match status" value="3"/>
</dbReference>
<dbReference type="PANTHER" id="PTHR43545:SF6">
    <property type="entry name" value="FORMATE DEHYDROGENASE, NITRATE-INDUCIBLE, IRON-SULFUR SUBUNIT"/>
    <property type="match status" value="1"/>
</dbReference>
<feature type="domain" description="4Fe-4S ferredoxin-type" evidence="8">
    <location>
        <begin position="3"/>
        <end position="33"/>
    </location>
</feature>
<feature type="binding site" evidence="7">
    <location>
        <position position="18"/>
    </location>
    <ligand>
        <name>[4Fe-4S] cluster</name>
        <dbReference type="ChEBI" id="CHEBI:49883"/>
        <label>1</label>
    </ligand>
</feature>
<evidence type="ECO:0000256" key="6">
    <source>
        <dbReference type="ARBA" id="ARBA00023014"/>
    </source>
</evidence>
<dbReference type="OrthoDB" id="9779457at2"/>
<dbReference type="PIRSF" id="PIRSF036298">
    <property type="entry name" value="FDH_4Fe4S"/>
    <property type="match status" value="1"/>
</dbReference>
<dbReference type="GO" id="GO:0045333">
    <property type="term" value="P:cellular respiration"/>
    <property type="evidence" value="ECO:0007669"/>
    <property type="project" value="InterPro"/>
</dbReference>
<dbReference type="GO" id="GO:0046872">
    <property type="term" value="F:metal ion binding"/>
    <property type="evidence" value="ECO:0007669"/>
    <property type="project" value="UniProtKB-KW"/>
</dbReference>
<evidence type="ECO:0000313" key="9">
    <source>
        <dbReference type="EMBL" id="OEH85207.1"/>
    </source>
</evidence>
<dbReference type="Pfam" id="PF09163">
    <property type="entry name" value="Form-deh_trans"/>
    <property type="match status" value="1"/>
</dbReference>
<protein>
    <recommendedName>
        <fullName evidence="8">4Fe-4S ferredoxin-type domain-containing protein</fullName>
    </recommendedName>
</protein>
<dbReference type="InterPro" id="IPR017900">
    <property type="entry name" value="4Fe4S_Fe_S_CS"/>
</dbReference>
<dbReference type="PANTHER" id="PTHR43545">
    <property type="entry name" value="FORMATE DEHYDROGENASE, NITRATE-INDUCIBLE, IRON-SULFUR SUBUNIT"/>
    <property type="match status" value="1"/>
</dbReference>
<dbReference type="STRING" id="1390249.BHU72_06265"/>
<dbReference type="GO" id="GO:0051539">
    <property type="term" value="F:4 iron, 4 sulfur cluster binding"/>
    <property type="evidence" value="ECO:0007669"/>
    <property type="project" value="UniProtKB-KW"/>
</dbReference>
<keyword evidence="6 7" id="KW-0411">Iron-sulfur</keyword>
<dbReference type="Gene3D" id="3.30.70.20">
    <property type="match status" value="2"/>
</dbReference>
<reference evidence="9 10" key="1">
    <citation type="submission" date="2016-09" db="EMBL/GenBank/DDBJ databases">
        <title>Desulfuribacillus arsenicus sp. nov., an obligately anaerobic, dissimilatory arsenic- and antimonate-reducing bacterium isolated from anoxic sediments.</title>
        <authorList>
            <person name="Abin C.A."/>
            <person name="Hollibaugh J.T."/>
        </authorList>
    </citation>
    <scope>NUCLEOTIDE SEQUENCE [LARGE SCALE GENOMIC DNA]</scope>
    <source>
        <strain evidence="9 10">MLFW-2</strain>
    </source>
</reference>
<feature type="binding site" evidence="7">
    <location>
        <position position="108"/>
    </location>
    <ligand>
        <name>[4Fe-4S] cluster</name>
        <dbReference type="ChEBI" id="CHEBI:49883"/>
        <label>4</label>
    </ligand>
</feature>
<feature type="binding site" evidence="7">
    <location>
        <position position="81"/>
    </location>
    <ligand>
        <name>[4Fe-4S] cluster</name>
        <dbReference type="ChEBI" id="CHEBI:49883"/>
        <label>3</label>
    </ligand>
</feature>
<sequence length="300" mass="32876">MAYTKYIDTTKCSACRGCMVSCKNWNELPAVNEAFQGSYQSHAAVGANTWCLIKFKEHEVNGKMEWHFMKDTCKHCVDAACVKACPQNALYHTEWGAVDRDWDKCVGCGYCARYCPFKVIQVQEYTEAGDIIIDDAKHPTFMEEPGCQNAVRKSQYKGAVVKKSTKCNHCVDRVEAGMKPACVTTCPSGALEFGDREAMIQKANARLAEVQAKYPNANVYNPASIDGTNAIYVLGEKPEFFDLPAKPVVPASLALWKDIVQPFGKVAMGATAAVAIASFILTRGKGGHHDDHDVKKGGEA</sequence>
<feature type="binding site" evidence="7">
    <location>
        <position position="76"/>
    </location>
    <ligand>
        <name>[4Fe-4S] cluster</name>
        <dbReference type="ChEBI" id="CHEBI:49883"/>
        <label>3</label>
    </ligand>
</feature>
<proteinExistence type="predicted"/>
<feature type="binding site" evidence="7">
    <location>
        <position position="22"/>
    </location>
    <ligand>
        <name>[4Fe-4S] cluster</name>
        <dbReference type="ChEBI" id="CHEBI:49883"/>
        <label>2</label>
    </ligand>
</feature>
<feature type="binding site" evidence="7">
    <location>
        <position position="115"/>
    </location>
    <ligand>
        <name>[4Fe-4S] cluster</name>
        <dbReference type="ChEBI" id="CHEBI:49883"/>
        <label>3</label>
    </ligand>
</feature>
<dbReference type="InterPro" id="IPR015246">
    <property type="entry name" value="Formate_DH_TM"/>
</dbReference>
<evidence type="ECO:0000256" key="4">
    <source>
        <dbReference type="ARBA" id="ARBA00022737"/>
    </source>
</evidence>
<keyword evidence="5 7" id="KW-0408">Iron</keyword>
<comment type="cofactor">
    <cofactor evidence="7">
        <name>[4Fe-4S] cluster</name>
        <dbReference type="ChEBI" id="CHEBI:49883"/>
    </cofactor>
    <text evidence="7">Binds 4 [4Fe-4S] clusters per subunit.</text>
</comment>
<dbReference type="InterPro" id="IPR051555">
    <property type="entry name" value="FDH_Electron_Transfer_Unit"/>
</dbReference>
<comment type="subcellular location">
    <subcellularLocation>
        <location evidence="1">Cell envelope</location>
    </subcellularLocation>
</comment>
<gene>
    <name evidence="9" type="ORF">BHU72_06265</name>
</gene>
<feature type="binding site" evidence="7">
    <location>
        <position position="105"/>
    </location>
    <ligand>
        <name>[4Fe-4S] cluster</name>
        <dbReference type="ChEBI" id="CHEBI:49883"/>
        <label>4</label>
    </ligand>
</feature>
<dbReference type="Proteomes" id="UP000095255">
    <property type="component" value="Unassembled WGS sequence"/>
</dbReference>
<evidence type="ECO:0000256" key="5">
    <source>
        <dbReference type="ARBA" id="ARBA00023004"/>
    </source>
</evidence>
<evidence type="ECO:0000256" key="7">
    <source>
        <dbReference type="PIRSR" id="PIRSR036298-50"/>
    </source>
</evidence>
<organism evidence="9 10">
    <name type="scientific">Desulfuribacillus stibiiarsenatis</name>
    <dbReference type="NCBI Taxonomy" id="1390249"/>
    <lineage>
        <taxon>Bacteria</taxon>
        <taxon>Bacillati</taxon>
        <taxon>Bacillota</taxon>
        <taxon>Desulfuribacillia</taxon>
        <taxon>Desulfuribacillales</taxon>
        <taxon>Desulfuribacillaceae</taxon>
        <taxon>Desulfuribacillus</taxon>
    </lineage>
</organism>
<keyword evidence="10" id="KW-1185">Reference proteome</keyword>
<evidence type="ECO:0000256" key="2">
    <source>
        <dbReference type="ARBA" id="ARBA00022485"/>
    </source>
</evidence>
<comment type="caution">
    <text evidence="9">The sequence shown here is derived from an EMBL/GenBank/DDBJ whole genome shotgun (WGS) entry which is preliminary data.</text>
</comment>
<feature type="domain" description="4Fe-4S ferredoxin-type" evidence="8">
    <location>
        <begin position="64"/>
        <end position="95"/>
    </location>
</feature>
<dbReference type="GO" id="GO:0030313">
    <property type="term" value="C:cell envelope"/>
    <property type="evidence" value="ECO:0007669"/>
    <property type="project" value="UniProtKB-SubCell"/>
</dbReference>
<dbReference type="GO" id="GO:0015944">
    <property type="term" value="P:formate oxidation"/>
    <property type="evidence" value="ECO:0007669"/>
    <property type="project" value="InterPro"/>
</dbReference>
<evidence type="ECO:0000256" key="1">
    <source>
        <dbReference type="ARBA" id="ARBA00004196"/>
    </source>
</evidence>